<dbReference type="AlphaFoldDB" id="X1HS60"/>
<organism evidence="1">
    <name type="scientific">marine sediment metagenome</name>
    <dbReference type="NCBI Taxonomy" id="412755"/>
    <lineage>
        <taxon>unclassified sequences</taxon>
        <taxon>metagenomes</taxon>
        <taxon>ecological metagenomes</taxon>
    </lineage>
</organism>
<name>X1HS60_9ZZZZ</name>
<evidence type="ECO:0000313" key="1">
    <source>
        <dbReference type="EMBL" id="GAH72317.1"/>
    </source>
</evidence>
<feature type="non-terminal residue" evidence="1">
    <location>
        <position position="44"/>
    </location>
</feature>
<sequence length="44" mass="4807">MKKIGLILSLFAFVMLFGCTKEETTETQKQVTATAGTQELTPAE</sequence>
<gene>
    <name evidence="1" type="ORF">S03H2_43672</name>
</gene>
<dbReference type="PROSITE" id="PS51257">
    <property type="entry name" value="PROKAR_LIPOPROTEIN"/>
    <property type="match status" value="1"/>
</dbReference>
<dbReference type="EMBL" id="BARU01027269">
    <property type="protein sequence ID" value="GAH72317.1"/>
    <property type="molecule type" value="Genomic_DNA"/>
</dbReference>
<comment type="caution">
    <text evidence="1">The sequence shown here is derived from an EMBL/GenBank/DDBJ whole genome shotgun (WGS) entry which is preliminary data.</text>
</comment>
<proteinExistence type="predicted"/>
<accession>X1HS60</accession>
<protein>
    <submittedName>
        <fullName evidence="1">Uncharacterized protein</fullName>
    </submittedName>
</protein>
<reference evidence="1" key="1">
    <citation type="journal article" date="2014" name="Front. Microbiol.">
        <title>High frequency of phylogenetically diverse reductive dehalogenase-homologous genes in deep subseafloor sedimentary metagenomes.</title>
        <authorList>
            <person name="Kawai M."/>
            <person name="Futagami T."/>
            <person name="Toyoda A."/>
            <person name="Takaki Y."/>
            <person name="Nishi S."/>
            <person name="Hori S."/>
            <person name="Arai W."/>
            <person name="Tsubouchi T."/>
            <person name="Morono Y."/>
            <person name="Uchiyama I."/>
            <person name="Ito T."/>
            <person name="Fujiyama A."/>
            <person name="Inagaki F."/>
            <person name="Takami H."/>
        </authorList>
    </citation>
    <scope>NUCLEOTIDE SEQUENCE</scope>
    <source>
        <strain evidence="1">Expedition CK06-06</strain>
    </source>
</reference>